<evidence type="ECO:0000256" key="2">
    <source>
        <dbReference type="ARBA" id="ARBA00003145"/>
    </source>
</evidence>
<dbReference type="Gene3D" id="3.30.870.10">
    <property type="entry name" value="Endonuclease Chain A"/>
    <property type="match status" value="2"/>
</dbReference>
<keyword evidence="7" id="KW-0378">Hydrolase</keyword>
<gene>
    <name evidence="12" type="ORF">GGR11_000606</name>
</gene>
<evidence type="ECO:0000259" key="11">
    <source>
        <dbReference type="PROSITE" id="PS50035"/>
    </source>
</evidence>
<dbReference type="AlphaFoldDB" id="A0A7W6EZ66"/>
<dbReference type="InterPro" id="IPR001736">
    <property type="entry name" value="PLipase_D/transphosphatidylase"/>
</dbReference>
<dbReference type="GO" id="GO:0009395">
    <property type="term" value="P:phospholipid catabolic process"/>
    <property type="evidence" value="ECO:0007669"/>
    <property type="project" value="TreeGrafter"/>
</dbReference>
<dbReference type="InterPro" id="IPR015679">
    <property type="entry name" value="PLipase_D_fam"/>
</dbReference>
<dbReference type="CDD" id="cd09140">
    <property type="entry name" value="PLDc_vPLD1_2_like_bac_1"/>
    <property type="match status" value="1"/>
</dbReference>
<organism evidence="12 13">
    <name type="scientific">Brevundimonas mediterranea</name>
    <dbReference type="NCBI Taxonomy" id="74329"/>
    <lineage>
        <taxon>Bacteria</taxon>
        <taxon>Pseudomonadati</taxon>
        <taxon>Pseudomonadota</taxon>
        <taxon>Alphaproteobacteria</taxon>
        <taxon>Caulobacterales</taxon>
        <taxon>Caulobacteraceae</taxon>
        <taxon>Brevundimonas</taxon>
    </lineage>
</organism>
<dbReference type="SUPFAM" id="SSF56024">
    <property type="entry name" value="Phospholipase D/nuclease"/>
    <property type="match status" value="2"/>
</dbReference>
<keyword evidence="6" id="KW-0677">Repeat</keyword>
<proteinExistence type="predicted"/>
<dbReference type="GO" id="GO:0005576">
    <property type="term" value="C:extracellular region"/>
    <property type="evidence" value="ECO:0007669"/>
    <property type="project" value="UniProtKB-SubCell"/>
</dbReference>
<evidence type="ECO:0000256" key="7">
    <source>
        <dbReference type="ARBA" id="ARBA00022801"/>
    </source>
</evidence>
<comment type="caution">
    <text evidence="12">The sequence shown here is derived from an EMBL/GenBank/DDBJ whole genome shotgun (WGS) entry which is preliminary data.</text>
</comment>
<evidence type="ECO:0000256" key="1">
    <source>
        <dbReference type="ARBA" id="ARBA00000798"/>
    </source>
</evidence>
<evidence type="ECO:0000313" key="12">
    <source>
        <dbReference type="EMBL" id="MBB3871092.1"/>
    </source>
</evidence>
<dbReference type="PANTHER" id="PTHR18896:SF76">
    <property type="entry name" value="PHOSPHOLIPASE"/>
    <property type="match status" value="1"/>
</dbReference>
<evidence type="ECO:0000256" key="3">
    <source>
        <dbReference type="ARBA" id="ARBA00004613"/>
    </source>
</evidence>
<name>A0A7W6EZ66_9CAUL</name>
<evidence type="ECO:0000256" key="8">
    <source>
        <dbReference type="ARBA" id="ARBA00023098"/>
    </source>
</evidence>
<feature type="compositionally biased region" description="Basic residues" evidence="10">
    <location>
        <begin position="471"/>
        <end position="482"/>
    </location>
</feature>
<evidence type="ECO:0000313" key="13">
    <source>
        <dbReference type="Proteomes" id="UP000532936"/>
    </source>
</evidence>
<feature type="domain" description="PLD phosphodiesterase" evidence="11">
    <location>
        <begin position="349"/>
        <end position="376"/>
    </location>
</feature>
<dbReference type="Proteomes" id="UP000532936">
    <property type="component" value="Unassembled WGS sequence"/>
</dbReference>
<sequence>MTQDGDSYDGSLLTPGAGVWRSEIAHRFSILMENETYFDALSSALQKAERSIVVLGWQFDPRTHLDPETRPGERQHEIGHQLRMLVKRKPDLDVRLLIWKSPLLIAASQGFYPHRAQRWFRKRMVEFRMDAPGPIGACHHQKVIVIDDRVAFCGGGDISTDRWDSVEHLDGDPRRALPNGVICKARHEVMCVMDGPAARALGDLARERWFKATWERTVPDEVESDPWPDGVPVQMTEAPVGIARTEPKWSGRHEVRENEALYLESIRRAKRLIYFENQYFTSPIIAAALAERLAEVDGPEVVLVSTGKSPSWFDSMTMDTARAEVLYRLERADKYNRFFAFAPLTAEGDRIIVHAKVSIIDDRLLRIGSSNLNNRSMGLDTECDVAVEPTDAAGRAVIVHHRHRTIGHWIGVPAQDFAALEGVLGSTGAAICSFGSDRLKSLGSDPPTRIQRIFAEWQLGDPTSSTDAWRPWKRLNRSHRTRPASEGGQAPG</sequence>
<dbReference type="EMBL" id="JACIDA010000001">
    <property type="protein sequence ID" value="MBB3871092.1"/>
    <property type="molecule type" value="Genomic_DNA"/>
</dbReference>
<evidence type="ECO:0000256" key="9">
    <source>
        <dbReference type="ARBA" id="ARBA00029594"/>
    </source>
</evidence>
<feature type="region of interest" description="Disordered" evidence="10">
    <location>
        <begin position="461"/>
        <end position="492"/>
    </location>
</feature>
<dbReference type="InterPro" id="IPR025202">
    <property type="entry name" value="PLD-like_dom"/>
</dbReference>
<evidence type="ECO:0000256" key="6">
    <source>
        <dbReference type="ARBA" id="ARBA00022737"/>
    </source>
</evidence>
<comment type="function">
    <text evidence="2">Could be a virulence factor.</text>
</comment>
<accession>A0A7W6EZ66</accession>
<protein>
    <recommendedName>
        <fullName evidence="4">Phospholipase D</fullName>
    </recommendedName>
    <alternativeName>
        <fullName evidence="9">Choline phosphatase</fullName>
    </alternativeName>
</protein>
<dbReference type="PANTHER" id="PTHR18896">
    <property type="entry name" value="PHOSPHOLIPASE D"/>
    <property type="match status" value="1"/>
</dbReference>
<dbReference type="RefSeq" id="WP_183195343.1">
    <property type="nucleotide sequence ID" value="NZ_JACIDA010000001.1"/>
</dbReference>
<keyword evidence="5" id="KW-0964">Secreted</keyword>
<evidence type="ECO:0000256" key="10">
    <source>
        <dbReference type="SAM" id="MobiDB-lite"/>
    </source>
</evidence>
<comment type="subcellular location">
    <subcellularLocation>
        <location evidence="3">Secreted</location>
    </subcellularLocation>
</comment>
<keyword evidence="8" id="KW-0443">Lipid metabolism</keyword>
<evidence type="ECO:0000256" key="4">
    <source>
        <dbReference type="ARBA" id="ARBA00018392"/>
    </source>
</evidence>
<feature type="domain" description="PLD phosphodiesterase" evidence="11">
    <location>
        <begin position="135"/>
        <end position="162"/>
    </location>
</feature>
<reference evidence="12 13" key="1">
    <citation type="submission" date="2020-08" db="EMBL/GenBank/DDBJ databases">
        <title>Genomic Encyclopedia of Type Strains, Phase IV (KMG-IV): sequencing the most valuable type-strain genomes for metagenomic binning, comparative biology and taxonomic classification.</title>
        <authorList>
            <person name="Goeker M."/>
        </authorList>
    </citation>
    <scope>NUCLEOTIDE SEQUENCE [LARGE SCALE GENOMIC DNA]</scope>
    <source>
        <strain evidence="12 13">DSM 14878</strain>
    </source>
</reference>
<dbReference type="CDD" id="cd09143">
    <property type="entry name" value="PLDc_vPLD1_2_like_bac_2"/>
    <property type="match status" value="1"/>
</dbReference>
<dbReference type="PROSITE" id="PS50035">
    <property type="entry name" value="PLD"/>
    <property type="match status" value="2"/>
</dbReference>
<comment type="catalytic activity">
    <reaction evidence="1">
        <text>a 1,2-diacyl-sn-glycero-3-phosphocholine + H2O = a 1,2-diacyl-sn-glycero-3-phosphate + choline + H(+)</text>
        <dbReference type="Rhea" id="RHEA:14445"/>
        <dbReference type="ChEBI" id="CHEBI:15354"/>
        <dbReference type="ChEBI" id="CHEBI:15377"/>
        <dbReference type="ChEBI" id="CHEBI:15378"/>
        <dbReference type="ChEBI" id="CHEBI:57643"/>
        <dbReference type="ChEBI" id="CHEBI:58608"/>
        <dbReference type="EC" id="3.1.4.4"/>
    </reaction>
</comment>
<dbReference type="GO" id="GO:0004630">
    <property type="term" value="F:phospholipase D activity"/>
    <property type="evidence" value="ECO:0007669"/>
    <property type="project" value="UniProtKB-EC"/>
</dbReference>
<dbReference type="Pfam" id="PF13091">
    <property type="entry name" value="PLDc_2"/>
    <property type="match status" value="1"/>
</dbReference>
<dbReference type="SMART" id="SM00155">
    <property type="entry name" value="PLDc"/>
    <property type="match status" value="2"/>
</dbReference>
<evidence type="ECO:0000256" key="5">
    <source>
        <dbReference type="ARBA" id="ARBA00022525"/>
    </source>
</evidence>